<gene>
    <name evidence="2" type="ORF">IRJ41_012997</name>
</gene>
<proteinExistence type="predicted"/>
<dbReference type="Proteomes" id="UP001059041">
    <property type="component" value="Linkage Group LG20"/>
</dbReference>
<reference evidence="2" key="1">
    <citation type="submission" date="2021-02" db="EMBL/GenBank/DDBJ databases">
        <title>Comparative genomics reveals that relaxation of natural selection precedes convergent phenotypic evolution of cavefish.</title>
        <authorList>
            <person name="Peng Z."/>
        </authorList>
    </citation>
    <scope>NUCLEOTIDE SEQUENCE</scope>
    <source>
        <tissue evidence="2">Muscle</tissue>
    </source>
</reference>
<feature type="compositionally biased region" description="Polar residues" evidence="1">
    <location>
        <begin position="359"/>
        <end position="383"/>
    </location>
</feature>
<feature type="region of interest" description="Disordered" evidence="1">
    <location>
        <begin position="1"/>
        <end position="23"/>
    </location>
</feature>
<sequence length="408" mass="44512">MPKDDTWQDGNTLDTMGEMDSTGSCDSVVSFNSCFSDDSLEFLSAEEKACLTFLEETIQSLDTEDDSGLSNDEPDQIPARGNVATKAARLSASIVFNKPPDTPKRHFESPMSSGSPGKKDILNYMVPTPFILANRPASRIKNLSHAESQEGPQAPSEVNVVVIPPPHKTKSKNDTDEENLNKVSNASRRGPLSYEGLVQLRKTASMRKPEEQQQVSANKVNPVTQSLHPKSKEHKSSKSFPPPVAPKPRIKAPMNPEGPPNSQNARALTVDDLMNPEKVRLEALCKLGLLKVESNARQLETKGPNVISQQPLPPRVAPKPKKPLHQRSASDIPDPPCPQHNNMTSAGKLATLERANRGPSGSDTTELNTEQVSSSRSKSQHVQGFSVPVHSIGKDRREALRKLGLLKN</sequence>
<evidence type="ECO:0000313" key="3">
    <source>
        <dbReference type="Proteomes" id="UP001059041"/>
    </source>
</evidence>
<evidence type="ECO:0008006" key="4">
    <source>
        <dbReference type="Google" id="ProtNLM"/>
    </source>
</evidence>
<dbReference type="InterPro" id="IPR026152">
    <property type="entry name" value="SARG"/>
</dbReference>
<accession>A0A9W7WDR0</accession>
<comment type="caution">
    <text evidence="2">The sequence shown here is derived from an EMBL/GenBank/DDBJ whole genome shotgun (WGS) entry which is preliminary data.</text>
</comment>
<dbReference type="EMBL" id="JAFHDT010000020">
    <property type="protein sequence ID" value="KAI7795259.1"/>
    <property type="molecule type" value="Genomic_DNA"/>
</dbReference>
<dbReference type="AlphaFoldDB" id="A0A9W7WDR0"/>
<dbReference type="PANTHER" id="PTHR21555">
    <property type="entry name" value="SPECIFICALLY ANDROGEN-REGULATED GENE PROTEIN"/>
    <property type="match status" value="1"/>
</dbReference>
<feature type="region of interest" description="Disordered" evidence="1">
    <location>
        <begin position="94"/>
        <end position="120"/>
    </location>
</feature>
<dbReference type="PANTHER" id="PTHR21555:SF1">
    <property type="entry name" value="SPECIFICALLY ANDROGEN-REGULATED GENE PROTEIN"/>
    <property type="match status" value="1"/>
</dbReference>
<dbReference type="Pfam" id="PF15385">
    <property type="entry name" value="SARG"/>
    <property type="match status" value="1"/>
</dbReference>
<protein>
    <recommendedName>
        <fullName evidence="4">Specifically androgen-regulated gene protein</fullName>
    </recommendedName>
</protein>
<keyword evidence="3" id="KW-1185">Reference proteome</keyword>
<evidence type="ECO:0000256" key="1">
    <source>
        <dbReference type="SAM" id="MobiDB-lite"/>
    </source>
</evidence>
<evidence type="ECO:0000313" key="2">
    <source>
        <dbReference type="EMBL" id="KAI7795259.1"/>
    </source>
</evidence>
<feature type="compositionally biased region" description="Polar residues" evidence="1">
    <location>
        <begin position="212"/>
        <end position="228"/>
    </location>
</feature>
<name>A0A9W7WDR0_TRIRA</name>
<feature type="region of interest" description="Disordered" evidence="1">
    <location>
        <begin position="141"/>
        <end position="266"/>
    </location>
</feature>
<feature type="region of interest" description="Disordered" evidence="1">
    <location>
        <begin position="301"/>
        <end position="396"/>
    </location>
</feature>
<organism evidence="2 3">
    <name type="scientific">Triplophysa rosa</name>
    <name type="common">Cave loach</name>
    <dbReference type="NCBI Taxonomy" id="992332"/>
    <lineage>
        <taxon>Eukaryota</taxon>
        <taxon>Metazoa</taxon>
        <taxon>Chordata</taxon>
        <taxon>Craniata</taxon>
        <taxon>Vertebrata</taxon>
        <taxon>Euteleostomi</taxon>
        <taxon>Actinopterygii</taxon>
        <taxon>Neopterygii</taxon>
        <taxon>Teleostei</taxon>
        <taxon>Ostariophysi</taxon>
        <taxon>Cypriniformes</taxon>
        <taxon>Nemacheilidae</taxon>
        <taxon>Triplophysa</taxon>
    </lineage>
</organism>